<feature type="chain" id="PRO_5039209779" evidence="1">
    <location>
        <begin position="21"/>
        <end position="434"/>
    </location>
</feature>
<dbReference type="PROSITE" id="PS51257">
    <property type="entry name" value="PROKAR_LIPOPROTEIN"/>
    <property type="match status" value="1"/>
</dbReference>
<dbReference type="PANTHER" id="PTHR43649:SF12">
    <property type="entry name" value="DIACETYLCHITOBIOSE BINDING PROTEIN DASA"/>
    <property type="match status" value="1"/>
</dbReference>
<accession>A0A1I3RWP1</accession>
<keyword evidence="2" id="KW-0813">Transport</keyword>
<organism evidence="2 3">
    <name type="scientific">Halobacillus dabanensis</name>
    <dbReference type="NCBI Taxonomy" id="240302"/>
    <lineage>
        <taxon>Bacteria</taxon>
        <taxon>Bacillati</taxon>
        <taxon>Bacillota</taxon>
        <taxon>Bacilli</taxon>
        <taxon>Bacillales</taxon>
        <taxon>Bacillaceae</taxon>
        <taxon>Halobacillus</taxon>
    </lineage>
</organism>
<dbReference type="InterPro" id="IPR006059">
    <property type="entry name" value="SBP"/>
</dbReference>
<reference evidence="3" key="1">
    <citation type="submission" date="2016-10" db="EMBL/GenBank/DDBJ databases">
        <authorList>
            <person name="Varghese N."/>
            <person name="Submissions S."/>
        </authorList>
    </citation>
    <scope>NUCLEOTIDE SEQUENCE [LARGE SCALE GENOMIC DNA]</scope>
    <source>
        <strain evidence="3">CGMCC 1.3704</strain>
    </source>
</reference>
<protein>
    <submittedName>
        <fullName evidence="2">Multiple sugar transport system substrate-binding protein</fullName>
    </submittedName>
</protein>
<dbReference type="OrthoDB" id="55273at2"/>
<dbReference type="PANTHER" id="PTHR43649">
    <property type="entry name" value="ARABINOSE-BINDING PROTEIN-RELATED"/>
    <property type="match status" value="1"/>
</dbReference>
<proteinExistence type="predicted"/>
<dbReference type="Proteomes" id="UP000183557">
    <property type="component" value="Unassembled WGS sequence"/>
</dbReference>
<dbReference type="AlphaFoldDB" id="A0A1I3RWP1"/>
<dbReference type="SUPFAM" id="SSF53850">
    <property type="entry name" value="Periplasmic binding protein-like II"/>
    <property type="match status" value="1"/>
</dbReference>
<keyword evidence="1" id="KW-0732">Signal</keyword>
<sequence length="434" mass="48894">MRKSFTFIMMFSVLIIGVLAGCSGDSEEAGSNNGEEMNNENMEPEDFEGTLDIWTFFGGVEGMAESFEEKYPNVDVNVEVFPGDQYQTKLMTAIQSRTDVPDIFDLERSYMGKFINQEFVANLSDMGADELVEGQVEYVKELGTGENGDVRAISDHSSPGAFWYHRDLAKEYLGTDDPQEISEMVSSWDKIIELGQKVYEESDGEVNLLSHYGDVFNTEKQHQEQWVQDGKLVVDPAWKDIFNNMKQIRENNVDAKLGYFSGGWGDALNEGGVIMFAMPAWGGFMIDNEDGKAEGKYGIAKTPSGYYEGGTYRSIYEGSDNKQLAYEFVRYISSEEWQNKNLEETGNMPALTSVYEENLDSYTHEFFGEQKILEQYYDLVQDVPAHEAGENNNDISTLFYDAASSAIDGGQSYEQAIEKFKKSVANGYPEIEIE</sequence>
<dbReference type="EMBL" id="FOSB01000002">
    <property type="protein sequence ID" value="SFJ51003.1"/>
    <property type="molecule type" value="Genomic_DNA"/>
</dbReference>
<gene>
    <name evidence="2" type="ORF">SAMN04487936_102455</name>
</gene>
<dbReference type="Gene3D" id="3.40.190.10">
    <property type="entry name" value="Periplasmic binding protein-like II"/>
    <property type="match status" value="1"/>
</dbReference>
<evidence type="ECO:0000256" key="1">
    <source>
        <dbReference type="SAM" id="SignalP"/>
    </source>
</evidence>
<dbReference type="InterPro" id="IPR050490">
    <property type="entry name" value="Bact_solute-bd_prot1"/>
</dbReference>
<keyword evidence="3" id="KW-1185">Reference proteome</keyword>
<feature type="signal peptide" evidence="1">
    <location>
        <begin position="1"/>
        <end position="20"/>
    </location>
</feature>
<dbReference type="RefSeq" id="WP_075035519.1">
    <property type="nucleotide sequence ID" value="NZ_FOSB01000002.1"/>
</dbReference>
<evidence type="ECO:0000313" key="3">
    <source>
        <dbReference type="Proteomes" id="UP000183557"/>
    </source>
</evidence>
<dbReference type="Pfam" id="PF13416">
    <property type="entry name" value="SBP_bac_8"/>
    <property type="match status" value="1"/>
</dbReference>
<name>A0A1I3RWP1_HALDA</name>
<keyword evidence="2" id="KW-0762">Sugar transport</keyword>
<evidence type="ECO:0000313" key="2">
    <source>
        <dbReference type="EMBL" id="SFJ51003.1"/>
    </source>
</evidence>